<dbReference type="GO" id="GO:0016757">
    <property type="term" value="F:glycosyltransferase activity"/>
    <property type="evidence" value="ECO:0007669"/>
    <property type="project" value="TreeGrafter"/>
</dbReference>
<dbReference type="AlphaFoldDB" id="A0A348G2U3"/>
<accession>A0A348G2U3</accession>
<reference evidence="1 2" key="1">
    <citation type="submission" date="2018-08" db="EMBL/GenBank/DDBJ databases">
        <title>Complete genome sequencing of Blastochloris tepida GI.</title>
        <authorList>
            <person name="Tsukatani Y."/>
            <person name="Mori H."/>
        </authorList>
    </citation>
    <scope>NUCLEOTIDE SEQUENCE [LARGE SCALE GENOMIC DNA]</scope>
    <source>
        <strain evidence="1 2">GI</strain>
    </source>
</reference>
<dbReference type="OrthoDB" id="9790710at2"/>
<evidence type="ECO:0000313" key="2">
    <source>
        <dbReference type="Proteomes" id="UP000266934"/>
    </source>
</evidence>
<dbReference type="EMBL" id="AP018907">
    <property type="protein sequence ID" value="BBF93876.1"/>
    <property type="molecule type" value="Genomic_DNA"/>
</dbReference>
<gene>
    <name evidence="1" type="ORF">BLTE_25610</name>
</gene>
<dbReference type="CDD" id="cd03801">
    <property type="entry name" value="GT4_PimA-like"/>
    <property type="match status" value="1"/>
</dbReference>
<dbReference type="Proteomes" id="UP000266934">
    <property type="component" value="Chromosome"/>
</dbReference>
<evidence type="ECO:0000313" key="1">
    <source>
        <dbReference type="EMBL" id="BBF93876.1"/>
    </source>
</evidence>
<protein>
    <recommendedName>
        <fullName evidence="3">Glycosyl transferase</fullName>
    </recommendedName>
</protein>
<dbReference type="SUPFAM" id="SSF53756">
    <property type="entry name" value="UDP-Glycosyltransferase/glycogen phosphorylase"/>
    <property type="match status" value="1"/>
</dbReference>
<evidence type="ECO:0008006" key="3">
    <source>
        <dbReference type="Google" id="ProtNLM"/>
    </source>
</evidence>
<name>A0A348G2U3_9HYPH</name>
<dbReference type="PANTHER" id="PTHR45947:SF14">
    <property type="entry name" value="SLL1723 PROTEIN"/>
    <property type="match status" value="1"/>
</dbReference>
<proteinExistence type="predicted"/>
<organism evidence="1 2">
    <name type="scientific">Blastochloris tepida</name>
    <dbReference type="NCBI Taxonomy" id="2233851"/>
    <lineage>
        <taxon>Bacteria</taxon>
        <taxon>Pseudomonadati</taxon>
        <taxon>Pseudomonadota</taxon>
        <taxon>Alphaproteobacteria</taxon>
        <taxon>Hyphomicrobiales</taxon>
        <taxon>Blastochloridaceae</taxon>
        <taxon>Blastochloris</taxon>
    </lineage>
</organism>
<dbReference type="Pfam" id="PF13692">
    <property type="entry name" value="Glyco_trans_1_4"/>
    <property type="match status" value="1"/>
</dbReference>
<sequence>MNMRVNPATEAAALRVLVVQMGARRAYELARMLEQRGALAALQTSAAWPEGRVPGGLIGRILERHPGPRARRTVRGIPPEKVRTTVLPEAAGSALRALGVETERRFRVEDWLLGLEARRHGLAGANVVLNTSGNGGIGFLRWAKGQGAKIATDIVGTPLFHEIMIEERARWPDWEPEIDLRRSAKVFRAHIEAVMEISDLLLCPSATVVDGLAAFRGFDPGKVARVPYGLGAASIQVGLPVPKRILFAGRAWIGKGLPYLAEAARILGTLDPAYEIRVAGLASDRVRARPECADLTFLGHLGPDRMAEEFRTADVFCLPSLAEGMASVTLEALAHGIPCVVTRSAGSPVVDGEDGLIVPERDGVALAEAIAAIAADRAMRARMSGAALQRASEHTLDKIGSRLHAVLADLALQGAAA</sequence>
<dbReference type="RefSeq" id="WP_160140606.1">
    <property type="nucleotide sequence ID" value="NZ_AP018907.1"/>
</dbReference>
<keyword evidence="2" id="KW-1185">Reference proteome</keyword>
<dbReference type="Gene3D" id="3.40.50.2000">
    <property type="entry name" value="Glycogen Phosphorylase B"/>
    <property type="match status" value="2"/>
</dbReference>
<dbReference type="KEGG" id="blag:BLTE_25610"/>
<dbReference type="InterPro" id="IPR050194">
    <property type="entry name" value="Glycosyltransferase_grp1"/>
</dbReference>
<dbReference type="PANTHER" id="PTHR45947">
    <property type="entry name" value="SULFOQUINOVOSYL TRANSFERASE SQD2"/>
    <property type="match status" value="1"/>
</dbReference>